<dbReference type="GO" id="GO:0004553">
    <property type="term" value="F:hydrolase activity, hydrolyzing O-glycosyl compounds"/>
    <property type="evidence" value="ECO:0007669"/>
    <property type="project" value="InterPro"/>
</dbReference>
<evidence type="ECO:0000256" key="3">
    <source>
        <dbReference type="ARBA" id="ARBA00023295"/>
    </source>
</evidence>
<feature type="domain" description="Glycosyl hydrolases family 2 sugar binding" evidence="7">
    <location>
        <begin position="75"/>
        <end position="210"/>
    </location>
</feature>
<dbReference type="PANTHER" id="PTHR42732:SF2">
    <property type="entry name" value="BETA-MANNOSIDASE"/>
    <property type="match status" value="1"/>
</dbReference>
<dbReference type="InterPro" id="IPR051913">
    <property type="entry name" value="GH2_Domain-Containing"/>
</dbReference>
<dbReference type="Gene3D" id="3.20.20.80">
    <property type="entry name" value="Glycosidases"/>
    <property type="match status" value="1"/>
</dbReference>
<accession>A0A2N5CSU1</accession>
<protein>
    <submittedName>
        <fullName evidence="9">Glycoside hydrolase</fullName>
    </submittedName>
</protein>
<evidence type="ECO:0000256" key="1">
    <source>
        <dbReference type="ARBA" id="ARBA00007401"/>
    </source>
</evidence>
<evidence type="ECO:0000259" key="5">
    <source>
        <dbReference type="Pfam" id="PF00703"/>
    </source>
</evidence>
<dbReference type="KEGG" id="cfh:C1707_15900"/>
<dbReference type="AlphaFoldDB" id="A0A2N5CSU1"/>
<dbReference type="InterPro" id="IPR036156">
    <property type="entry name" value="Beta-gal/glucu_dom_sf"/>
</dbReference>
<dbReference type="Pfam" id="PF00703">
    <property type="entry name" value="Glyco_hydro_2"/>
    <property type="match status" value="1"/>
</dbReference>
<evidence type="ECO:0000256" key="2">
    <source>
        <dbReference type="ARBA" id="ARBA00022801"/>
    </source>
</evidence>
<dbReference type="Pfam" id="PF02837">
    <property type="entry name" value="Glyco_hydro_2_N"/>
    <property type="match status" value="1"/>
</dbReference>
<feature type="domain" description="Glycoside hydrolase family 2 catalytic" evidence="6">
    <location>
        <begin position="405"/>
        <end position="524"/>
    </location>
</feature>
<dbReference type="InterPro" id="IPR017853">
    <property type="entry name" value="GH"/>
</dbReference>
<feature type="signal peptide" evidence="4">
    <location>
        <begin position="1"/>
        <end position="29"/>
    </location>
</feature>
<keyword evidence="3" id="KW-0326">Glycosidase</keyword>
<dbReference type="Gene3D" id="2.60.40.10">
    <property type="entry name" value="Immunoglobulins"/>
    <property type="match status" value="1"/>
</dbReference>
<comment type="similarity">
    <text evidence="1">Belongs to the glycosyl hydrolase 2 family.</text>
</comment>
<dbReference type="InterPro" id="IPR006311">
    <property type="entry name" value="TAT_signal"/>
</dbReference>
<dbReference type="InterPro" id="IPR008979">
    <property type="entry name" value="Galactose-bd-like_sf"/>
</dbReference>
<evidence type="ECO:0000313" key="8">
    <source>
        <dbReference type="EMBL" id="AYV47621.1"/>
    </source>
</evidence>
<organism evidence="9 10">
    <name type="scientific">Caulobacter flavus</name>
    <dbReference type="NCBI Taxonomy" id="1679497"/>
    <lineage>
        <taxon>Bacteria</taxon>
        <taxon>Pseudomonadati</taxon>
        <taxon>Pseudomonadota</taxon>
        <taxon>Alphaproteobacteria</taxon>
        <taxon>Caulobacterales</taxon>
        <taxon>Caulobacteraceae</taxon>
        <taxon>Caulobacter</taxon>
    </lineage>
</organism>
<dbReference type="Proteomes" id="UP000234483">
    <property type="component" value="Unassembled WGS sequence"/>
</dbReference>
<dbReference type="OrthoDB" id="9758603at2"/>
<dbReference type="EMBL" id="CP026100">
    <property type="protein sequence ID" value="AYV47621.1"/>
    <property type="molecule type" value="Genomic_DNA"/>
</dbReference>
<evidence type="ECO:0000313" key="9">
    <source>
        <dbReference type="EMBL" id="PLR14327.1"/>
    </source>
</evidence>
<evidence type="ECO:0000313" key="11">
    <source>
        <dbReference type="Proteomes" id="UP000281192"/>
    </source>
</evidence>
<dbReference type="InterPro" id="IPR013783">
    <property type="entry name" value="Ig-like_fold"/>
</dbReference>
<dbReference type="PANTHER" id="PTHR42732">
    <property type="entry name" value="BETA-GALACTOSIDASE"/>
    <property type="match status" value="1"/>
</dbReference>
<dbReference type="EMBL" id="PJRQ01000025">
    <property type="protein sequence ID" value="PLR14327.1"/>
    <property type="molecule type" value="Genomic_DNA"/>
</dbReference>
<keyword evidence="11" id="KW-1185">Reference proteome</keyword>
<dbReference type="SUPFAM" id="SSF49303">
    <property type="entry name" value="beta-Galactosidase/glucuronidase domain"/>
    <property type="match status" value="1"/>
</dbReference>
<evidence type="ECO:0000313" key="10">
    <source>
        <dbReference type="Proteomes" id="UP000234483"/>
    </source>
</evidence>
<reference evidence="8 11" key="2">
    <citation type="submission" date="2018-01" db="EMBL/GenBank/DDBJ databases">
        <title>Complete genome sequence of Caulobacter flavus RHGG3.</title>
        <authorList>
            <person name="Yang E."/>
        </authorList>
    </citation>
    <scope>NUCLEOTIDE SEQUENCE [LARGE SCALE GENOMIC DNA]</scope>
    <source>
        <strain evidence="8 11">RHGG3</strain>
    </source>
</reference>
<dbReference type="InterPro" id="IPR006103">
    <property type="entry name" value="Glyco_hydro_2_cat"/>
</dbReference>
<dbReference type="InterPro" id="IPR006102">
    <property type="entry name" value="Ig-like_GH2"/>
</dbReference>
<dbReference type="SUPFAM" id="SSF49785">
    <property type="entry name" value="Galactose-binding domain-like"/>
    <property type="match status" value="1"/>
</dbReference>
<name>A0A2N5CSU1_9CAUL</name>
<feature type="domain" description="Glycoside hydrolase family 2 immunoglobulin-like beta-sandwich" evidence="5">
    <location>
        <begin position="240"/>
        <end position="352"/>
    </location>
</feature>
<gene>
    <name evidence="8" type="ORF">C1707_15900</name>
    <name evidence="9" type="ORF">CFHF_13315</name>
</gene>
<keyword evidence="2 9" id="KW-0378">Hydrolase</keyword>
<evidence type="ECO:0000259" key="7">
    <source>
        <dbReference type="Pfam" id="PF02837"/>
    </source>
</evidence>
<feature type="chain" id="PRO_5044577867" evidence="4">
    <location>
        <begin position="30"/>
        <end position="1047"/>
    </location>
</feature>
<evidence type="ECO:0000259" key="6">
    <source>
        <dbReference type="Pfam" id="PF02836"/>
    </source>
</evidence>
<proteinExistence type="inferred from homology"/>
<dbReference type="Proteomes" id="UP000281192">
    <property type="component" value="Chromosome"/>
</dbReference>
<evidence type="ECO:0000256" key="4">
    <source>
        <dbReference type="SAM" id="SignalP"/>
    </source>
</evidence>
<dbReference type="PROSITE" id="PS51318">
    <property type="entry name" value="TAT"/>
    <property type="match status" value="1"/>
</dbReference>
<keyword evidence="4" id="KW-0732">Signal</keyword>
<dbReference type="InterPro" id="IPR006104">
    <property type="entry name" value="Glyco_hydro_2_N"/>
</dbReference>
<dbReference type="RefSeq" id="WP_101713491.1">
    <property type="nucleotide sequence ID" value="NZ_CP026100.1"/>
</dbReference>
<sequence length="1047" mass="114657">MKLDRRSFLAAGGAGLAATGLASAGSASAADLLTVPDEGWSLWIDQAAPWKDDALHLPSAVDLTSLPVNPPTGGWVALKAADAIAVSLPTTVEEHFWGKFASRPYGADEYRYAEDDDVPRYGAYKGVSWWSRSIDIPASAKGKRVLLNLRGARLRAEVFLNERLVGYSIMSELPFSCDLTAAMRPGEANRLAIRITNPGGRFDWRDSTTMVWGKVKLFASHGFGGLDRGVTLSVHPLTARIDDAWVLNTPQPRTVTAFMDVVLEKPAADPAKLRAKAAATLVDDQGAPVAADIRLEALEALEGGRRLRARFTVSAPKAELWDLDAPRLHRLRLSWAESKRETDTREVRFGFRWFGVEGVGTDALLRLNGRRIRLYSAISWGYWGFNGLWPTKELARREVTAAHTLGLNALHFHRNVGKPEVFQAMDEMGLLRVMEPGGGRHAIGRDLKPGESLNPADAFSRQFMVEKCQAMVRAFRSHPSLAHYTLQNEIGANLANPDVQFVLKAMHDLDPSRAVILNDGFVKRGAAQAMYLPYNDHYFRSDVEEWGGWWVEHQGAGDQWYDRFYASKDDYIHMQKGKPFIVEFGEMQGCAVADNHVAMVAEILARGGNSYDLEDHKVIVERTNAYLDRWGFRKAFPTTEALFLSVGRKAYEAWRNYLENIRLGETVDVAAISGWESTAIENHSGIVDVLRGFKADPTLMSQSLRPTLAVARPRKLAYAPGEAAELDIWLFNDTGRPITGELALGIVGPDGVERAAGRWPAPAHEPDRMSWLVAESVRAPAFEREGRHVVRMTLAGSGQVVSDREVWVAAPAGGSRRKLRIAVSGVAKSLRVQLEKQPGVTIEEFKAGVRYDGIVASGLKADEIVRRQVGEQTGLEAQPKKGEKPQLVLGELPPDVLAAVSAGTPLLAVVQEEGLAEGVARQLAGLGLFSYAGQVGGLRAPWMGNWNYVRAHPTFAGIPSDMAMSVLHQVEGQPSNGLLVDGEGVEVIAAYSRDHDRHNGAASFIARKGAARVLVHRLPDMVAPLQTRWLSNALDWLAADPITSPGG</sequence>
<dbReference type="SUPFAM" id="SSF51445">
    <property type="entry name" value="(Trans)glycosidases"/>
    <property type="match status" value="1"/>
</dbReference>
<dbReference type="Pfam" id="PF02836">
    <property type="entry name" value="Glyco_hydro_2_C"/>
    <property type="match status" value="1"/>
</dbReference>
<dbReference type="Gene3D" id="2.60.120.260">
    <property type="entry name" value="Galactose-binding domain-like"/>
    <property type="match status" value="1"/>
</dbReference>
<dbReference type="GO" id="GO:0005975">
    <property type="term" value="P:carbohydrate metabolic process"/>
    <property type="evidence" value="ECO:0007669"/>
    <property type="project" value="InterPro"/>
</dbReference>
<reference evidence="9 10" key="1">
    <citation type="submission" date="2017-12" db="EMBL/GenBank/DDBJ databases">
        <title>The genome sequence of Caulobacter flavus CGMCC1 15093.</title>
        <authorList>
            <person name="Gao J."/>
            <person name="Mao X."/>
            <person name="Sun J."/>
        </authorList>
    </citation>
    <scope>NUCLEOTIDE SEQUENCE [LARGE SCALE GENOMIC DNA]</scope>
    <source>
        <strain evidence="9 10">CGMCC1 15093</strain>
    </source>
</reference>